<protein>
    <submittedName>
        <fullName evidence="5">DeoR/GlpR transcriptional regulator</fullName>
    </submittedName>
</protein>
<dbReference type="InterPro" id="IPR036390">
    <property type="entry name" value="WH_DNA-bd_sf"/>
</dbReference>
<accession>A0A7M3T7E9</accession>
<dbReference type="Pfam" id="PF00455">
    <property type="entry name" value="DeoRC"/>
    <property type="match status" value="1"/>
</dbReference>
<proteinExistence type="predicted"/>
<dbReference type="Pfam" id="PF08220">
    <property type="entry name" value="HTH_DeoR"/>
    <property type="match status" value="1"/>
</dbReference>
<dbReference type="InterPro" id="IPR001034">
    <property type="entry name" value="DeoR_HTH"/>
</dbReference>
<keyword evidence="3" id="KW-0804">Transcription</keyword>
<dbReference type="SMART" id="SM01134">
    <property type="entry name" value="DeoRC"/>
    <property type="match status" value="1"/>
</dbReference>
<evidence type="ECO:0000313" key="5">
    <source>
        <dbReference type="EMBL" id="QIE57930.1"/>
    </source>
</evidence>
<dbReference type="KEGG" id="hdh:G5B40_15845"/>
<feature type="domain" description="HTH deoR-type" evidence="4">
    <location>
        <begin position="10"/>
        <end position="65"/>
    </location>
</feature>
<keyword evidence="2" id="KW-0805">Transcription regulation</keyword>
<evidence type="ECO:0000256" key="2">
    <source>
        <dbReference type="ARBA" id="ARBA00023015"/>
    </source>
</evidence>
<dbReference type="InterPro" id="IPR036388">
    <property type="entry name" value="WH-like_DNA-bd_sf"/>
</dbReference>
<dbReference type="GO" id="GO:0003700">
    <property type="term" value="F:DNA-binding transcription factor activity"/>
    <property type="evidence" value="ECO:0007669"/>
    <property type="project" value="InterPro"/>
</dbReference>
<dbReference type="EMBL" id="CP049056">
    <property type="protein sequence ID" value="QIE57930.1"/>
    <property type="molecule type" value="Genomic_DNA"/>
</dbReference>
<dbReference type="Gene3D" id="1.10.10.10">
    <property type="entry name" value="Winged helix-like DNA-binding domain superfamily/Winged helix DNA-binding domain"/>
    <property type="match status" value="1"/>
</dbReference>
<dbReference type="AlphaFoldDB" id="A0A7M3T7E9"/>
<evidence type="ECO:0000256" key="3">
    <source>
        <dbReference type="ARBA" id="ARBA00023163"/>
    </source>
</evidence>
<dbReference type="InterPro" id="IPR050313">
    <property type="entry name" value="Carb_Metab_HTH_regulators"/>
</dbReference>
<dbReference type="PANTHER" id="PTHR30363:SF4">
    <property type="entry name" value="GLYCEROL-3-PHOSPHATE REGULON REPRESSOR"/>
    <property type="match status" value="1"/>
</dbReference>
<organism evidence="5 6">
    <name type="scientific">Pikeienuella piscinae</name>
    <dbReference type="NCBI Taxonomy" id="2748098"/>
    <lineage>
        <taxon>Bacteria</taxon>
        <taxon>Pseudomonadati</taxon>
        <taxon>Pseudomonadota</taxon>
        <taxon>Alphaproteobacteria</taxon>
        <taxon>Rhodobacterales</taxon>
        <taxon>Paracoccaceae</taxon>
        <taxon>Pikeienuella</taxon>
    </lineage>
</organism>
<dbReference type="Proteomes" id="UP000503336">
    <property type="component" value="Chromosome"/>
</dbReference>
<dbReference type="SMART" id="SM00420">
    <property type="entry name" value="HTH_DEOR"/>
    <property type="match status" value="1"/>
</dbReference>
<evidence type="ECO:0000259" key="4">
    <source>
        <dbReference type="PROSITE" id="PS51000"/>
    </source>
</evidence>
<dbReference type="PANTHER" id="PTHR30363">
    <property type="entry name" value="HTH-TYPE TRANSCRIPTIONAL REGULATOR SRLR-RELATED"/>
    <property type="match status" value="1"/>
</dbReference>
<keyword evidence="6" id="KW-1185">Reference proteome</keyword>
<dbReference type="SUPFAM" id="SSF46785">
    <property type="entry name" value="Winged helix' DNA-binding domain"/>
    <property type="match status" value="1"/>
</dbReference>
<dbReference type="SUPFAM" id="SSF100950">
    <property type="entry name" value="NagB/RpiA/CoA transferase-like"/>
    <property type="match status" value="1"/>
</dbReference>
<keyword evidence="1" id="KW-0678">Repressor</keyword>
<dbReference type="InterPro" id="IPR014036">
    <property type="entry name" value="DeoR-like_C"/>
</dbReference>
<gene>
    <name evidence="5" type="ORF">G5B40_15845</name>
</gene>
<dbReference type="PRINTS" id="PR00037">
    <property type="entry name" value="HTHLACR"/>
</dbReference>
<reference evidence="5 6" key="1">
    <citation type="submission" date="2020-02" db="EMBL/GenBank/DDBJ databases">
        <title>complete genome sequence of Rhodobacteraceae bacterium.</title>
        <authorList>
            <person name="Park J."/>
            <person name="Kim Y.-S."/>
            <person name="Kim K.-H."/>
        </authorList>
    </citation>
    <scope>NUCLEOTIDE SEQUENCE [LARGE SCALE GENOMIC DNA]</scope>
    <source>
        <strain evidence="5 6">RR4-56</strain>
    </source>
</reference>
<evidence type="ECO:0000256" key="1">
    <source>
        <dbReference type="ARBA" id="ARBA00022491"/>
    </source>
</evidence>
<name>A0A7M3T7E9_9RHOB</name>
<sequence length="264" mass="29003">MENARMLTKTGLRQSQIVERTRFRNTVSIEELATEFGVSMQTIRRDINALCDANILRRRHGGAELMEHPVNTAYDARRALNTGAKRAIASAVCEMIEDGATIFISIGTTPAIVAHELHALKNLTVVTNNLNAAMALTAERSNRIIIPGGEIRLPDRDLLSDEASAVFTRYRADFGIYGVGGIDADGSLLDFHRAEVRAREAIRENARCSVLVADSSKFGRPAPALGGMIDDADHVVIEARPEADYAHILERLGERLRITEEIVT</sequence>
<dbReference type="PROSITE" id="PS51000">
    <property type="entry name" value="HTH_DEOR_2"/>
    <property type="match status" value="1"/>
</dbReference>
<dbReference type="Gene3D" id="3.30.750.70">
    <property type="entry name" value="4-hydroxybutyrate coenzyme like domains"/>
    <property type="match status" value="1"/>
</dbReference>
<dbReference type="InterPro" id="IPR037171">
    <property type="entry name" value="NagB/RpiA_transferase-like"/>
</dbReference>
<evidence type="ECO:0000313" key="6">
    <source>
        <dbReference type="Proteomes" id="UP000503336"/>
    </source>
</evidence>